<organism evidence="2 3">
    <name type="scientific">Trichoderma arundinaceum</name>
    <dbReference type="NCBI Taxonomy" id="490622"/>
    <lineage>
        <taxon>Eukaryota</taxon>
        <taxon>Fungi</taxon>
        <taxon>Dikarya</taxon>
        <taxon>Ascomycota</taxon>
        <taxon>Pezizomycotina</taxon>
        <taxon>Sordariomycetes</taxon>
        <taxon>Hypocreomycetidae</taxon>
        <taxon>Hypocreales</taxon>
        <taxon>Hypocreaceae</taxon>
        <taxon>Trichoderma</taxon>
    </lineage>
</organism>
<reference evidence="2 3" key="1">
    <citation type="journal article" date="2018" name="PLoS Pathog.">
        <title>Evolution of structural diversity of trichothecenes, a family of toxins produced by plant pathogenic and entomopathogenic fungi.</title>
        <authorList>
            <person name="Proctor R.H."/>
            <person name="McCormick S.P."/>
            <person name="Kim H.S."/>
            <person name="Cardoza R.E."/>
            <person name="Stanley A.M."/>
            <person name="Lindo L."/>
            <person name="Kelly A."/>
            <person name="Brown D.W."/>
            <person name="Lee T."/>
            <person name="Vaughan M.M."/>
            <person name="Alexander N.J."/>
            <person name="Busman M."/>
            <person name="Gutierrez S."/>
        </authorList>
    </citation>
    <scope>NUCLEOTIDE SEQUENCE [LARGE SCALE GENOMIC DNA]</scope>
    <source>
        <strain evidence="2 3">IBT 40837</strain>
    </source>
</reference>
<dbReference type="EMBL" id="PXOA01000141">
    <property type="protein sequence ID" value="RFU79751.1"/>
    <property type="molecule type" value="Genomic_DNA"/>
</dbReference>
<sequence>MSPPQPPSRTAYNNRGAYGGRRSSPSTYSSEEESQTGEYSDAYSDEYEDYDDDLQPSDSASTNHGRPQLRTRASESAAARRHRAPARQDPSYHQQVQSYAPAAPPSVDPSDEYGRYGHYAQHPQHAAAGRNGYYGRGHPAYPAQQQQNHVGPYMGYTGGNQMTPYGNYGANPFSPNGSSAGSYYGGEQRHMYDMMP</sequence>
<dbReference type="OrthoDB" id="3045089at2759"/>
<keyword evidence="3" id="KW-1185">Reference proteome</keyword>
<dbReference type="Proteomes" id="UP000266272">
    <property type="component" value="Unassembled WGS sequence"/>
</dbReference>
<feature type="compositionally biased region" description="Acidic residues" evidence="1">
    <location>
        <begin position="43"/>
        <end position="55"/>
    </location>
</feature>
<evidence type="ECO:0000256" key="1">
    <source>
        <dbReference type="SAM" id="MobiDB-lite"/>
    </source>
</evidence>
<dbReference type="STRING" id="490622.A0A395NW95"/>
<gene>
    <name evidence="2" type="ORF">TARUN_2506</name>
</gene>
<proteinExistence type="predicted"/>
<dbReference type="AlphaFoldDB" id="A0A395NW95"/>
<feature type="region of interest" description="Disordered" evidence="1">
    <location>
        <begin position="1"/>
        <end position="117"/>
    </location>
</feature>
<feature type="compositionally biased region" description="Low complexity" evidence="1">
    <location>
        <begin position="20"/>
        <end position="29"/>
    </location>
</feature>
<name>A0A395NW95_TRIAR</name>
<evidence type="ECO:0000313" key="3">
    <source>
        <dbReference type="Proteomes" id="UP000266272"/>
    </source>
</evidence>
<evidence type="ECO:0000313" key="2">
    <source>
        <dbReference type="EMBL" id="RFU79751.1"/>
    </source>
</evidence>
<protein>
    <submittedName>
        <fullName evidence="2">Kinetoplast-associated kap</fullName>
    </submittedName>
</protein>
<comment type="caution">
    <text evidence="2">The sequence shown here is derived from an EMBL/GenBank/DDBJ whole genome shotgun (WGS) entry which is preliminary data.</text>
</comment>
<feature type="non-terminal residue" evidence="2">
    <location>
        <position position="196"/>
    </location>
</feature>
<accession>A0A395NW95</accession>
<feature type="compositionally biased region" description="Polar residues" evidence="1">
    <location>
        <begin position="56"/>
        <end position="65"/>
    </location>
</feature>